<organism evidence="2 4">
    <name type="scientific">Didymodactylos carnosus</name>
    <dbReference type="NCBI Taxonomy" id="1234261"/>
    <lineage>
        <taxon>Eukaryota</taxon>
        <taxon>Metazoa</taxon>
        <taxon>Spiralia</taxon>
        <taxon>Gnathifera</taxon>
        <taxon>Rotifera</taxon>
        <taxon>Eurotatoria</taxon>
        <taxon>Bdelloidea</taxon>
        <taxon>Philodinida</taxon>
        <taxon>Philodinidae</taxon>
        <taxon>Didymodactylos</taxon>
    </lineage>
</organism>
<dbReference type="Pfam" id="PF13516">
    <property type="entry name" value="LRR_6"/>
    <property type="match status" value="2"/>
</dbReference>
<evidence type="ECO:0000313" key="4">
    <source>
        <dbReference type="Proteomes" id="UP000663829"/>
    </source>
</evidence>
<gene>
    <name evidence="2" type="ORF">GPM918_LOCUS44900</name>
    <name evidence="3" type="ORF">SRO942_LOCUS47002</name>
</gene>
<dbReference type="SUPFAM" id="SSF52047">
    <property type="entry name" value="RNI-like"/>
    <property type="match status" value="1"/>
</dbReference>
<dbReference type="EMBL" id="CAJNOQ010047112">
    <property type="protein sequence ID" value="CAF1640385.1"/>
    <property type="molecule type" value="Genomic_DNA"/>
</dbReference>
<dbReference type="OrthoDB" id="2163268at2759"/>
<proteinExistence type="predicted"/>
<evidence type="ECO:0000313" key="3">
    <source>
        <dbReference type="EMBL" id="CAF4551412.1"/>
    </source>
</evidence>
<dbReference type="InterPro" id="IPR052201">
    <property type="entry name" value="LRR-containing_regulator"/>
</dbReference>
<evidence type="ECO:0000313" key="2">
    <source>
        <dbReference type="EMBL" id="CAF1640385.1"/>
    </source>
</evidence>
<dbReference type="Gene3D" id="3.80.10.10">
    <property type="entry name" value="Ribonuclease Inhibitor"/>
    <property type="match status" value="1"/>
</dbReference>
<reference evidence="2" key="1">
    <citation type="submission" date="2021-02" db="EMBL/GenBank/DDBJ databases">
        <authorList>
            <person name="Nowell W R."/>
        </authorList>
    </citation>
    <scope>NUCLEOTIDE SEQUENCE</scope>
</reference>
<name>A0A816DR37_9BILA</name>
<evidence type="ECO:0000256" key="1">
    <source>
        <dbReference type="ARBA" id="ARBA00022737"/>
    </source>
</evidence>
<dbReference type="Proteomes" id="UP000663829">
    <property type="component" value="Unassembled WGS sequence"/>
</dbReference>
<protein>
    <recommendedName>
        <fullName evidence="5">Tropomodulin</fullName>
    </recommendedName>
</protein>
<dbReference type="EMBL" id="CAJOBC010115934">
    <property type="protein sequence ID" value="CAF4551412.1"/>
    <property type="molecule type" value="Genomic_DNA"/>
</dbReference>
<comment type="caution">
    <text evidence="2">The sequence shown here is derived from an EMBL/GenBank/DDBJ whole genome shotgun (WGS) entry which is preliminary data.</text>
</comment>
<keyword evidence="4" id="KW-1185">Reference proteome</keyword>
<dbReference type="Proteomes" id="UP000681722">
    <property type="component" value="Unassembled WGS sequence"/>
</dbReference>
<dbReference type="PANTHER" id="PTHR24111">
    <property type="entry name" value="LEUCINE-RICH REPEAT-CONTAINING PROTEIN 34"/>
    <property type="match status" value="1"/>
</dbReference>
<keyword evidence="1" id="KW-0677">Repeat</keyword>
<evidence type="ECO:0008006" key="5">
    <source>
        <dbReference type="Google" id="ProtNLM"/>
    </source>
</evidence>
<dbReference type="PANTHER" id="PTHR24111:SF0">
    <property type="entry name" value="LEUCINE-RICH REPEAT-CONTAINING PROTEIN"/>
    <property type="match status" value="1"/>
</dbReference>
<dbReference type="InterPro" id="IPR001611">
    <property type="entry name" value="Leu-rich_rpt"/>
</dbReference>
<sequence length="114" mass="12520">MGKLHCSDALTIIQAREVGSPVQLLKPGFLNLSDKQLSWPEVNELADVLKVNKTLNHLNLDSNNISKEAAIAIADALNVNDTLTRLWVANNNISNEIAICLEGQQNTDWSRSAQ</sequence>
<dbReference type="InterPro" id="IPR032675">
    <property type="entry name" value="LRR_dom_sf"/>
</dbReference>
<accession>A0A816DR37</accession>
<dbReference type="AlphaFoldDB" id="A0A816DR37"/>